<evidence type="ECO:0000256" key="1">
    <source>
        <dbReference type="PROSITE-ProRule" id="PRU00339"/>
    </source>
</evidence>
<dbReference type="Gene3D" id="3.90.550.10">
    <property type="entry name" value="Spore Coat Polysaccharide Biosynthesis Protein SpsA, Chain A"/>
    <property type="match status" value="1"/>
</dbReference>
<evidence type="ECO:0000313" key="2">
    <source>
        <dbReference type="EMBL" id="CAB4131006.1"/>
    </source>
</evidence>
<gene>
    <name evidence="2" type="ORF">UFOVP122_47</name>
</gene>
<proteinExistence type="predicted"/>
<dbReference type="EMBL" id="LR796248">
    <property type="protein sequence ID" value="CAB4131006.1"/>
    <property type="molecule type" value="Genomic_DNA"/>
</dbReference>
<dbReference type="SUPFAM" id="SSF48452">
    <property type="entry name" value="TPR-like"/>
    <property type="match status" value="1"/>
</dbReference>
<name>A0A6J5LCV4_9CAUD</name>
<accession>A0A6J5LCV4</accession>
<feature type="repeat" description="TPR" evidence="1">
    <location>
        <begin position="225"/>
        <end position="258"/>
    </location>
</feature>
<dbReference type="Gene3D" id="1.25.40.10">
    <property type="entry name" value="Tetratricopeptide repeat domain"/>
    <property type="match status" value="1"/>
</dbReference>
<organism evidence="2">
    <name type="scientific">uncultured Caudovirales phage</name>
    <dbReference type="NCBI Taxonomy" id="2100421"/>
    <lineage>
        <taxon>Viruses</taxon>
        <taxon>Duplodnaviria</taxon>
        <taxon>Heunggongvirae</taxon>
        <taxon>Uroviricota</taxon>
        <taxon>Caudoviricetes</taxon>
        <taxon>Peduoviridae</taxon>
        <taxon>Maltschvirus</taxon>
        <taxon>Maltschvirus maltsch</taxon>
    </lineage>
</organism>
<dbReference type="SUPFAM" id="SSF53448">
    <property type="entry name" value="Nucleotide-diphospho-sugar transferases"/>
    <property type="match status" value="1"/>
</dbReference>
<dbReference type="InterPro" id="IPR019734">
    <property type="entry name" value="TPR_rpt"/>
</dbReference>
<dbReference type="PROSITE" id="PS50005">
    <property type="entry name" value="TPR"/>
    <property type="match status" value="1"/>
</dbReference>
<keyword evidence="1" id="KW-0802">TPR repeat</keyword>
<reference evidence="2" key="1">
    <citation type="submission" date="2020-04" db="EMBL/GenBank/DDBJ databases">
        <authorList>
            <person name="Chiriac C."/>
            <person name="Salcher M."/>
            <person name="Ghai R."/>
            <person name="Kavagutti S V."/>
        </authorList>
    </citation>
    <scope>NUCLEOTIDE SEQUENCE</scope>
</reference>
<protein>
    <submittedName>
        <fullName evidence="2">Uncharacterized protein</fullName>
    </submittedName>
</protein>
<dbReference type="InterPro" id="IPR011990">
    <property type="entry name" value="TPR-like_helical_dom_sf"/>
</dbReference>
<dbReference type="InterPro" id="IPR029044">
    <property type="entry name" value="Nucleotide-diphossugar_trans"/>
</dbReference>
<sequence length="359" mass="41846">MKIAVYAISKNESQFVERFCESAKDADLILIADTGSTDDTAERARKHGATVHDICITPWRFDLARNAALALIPRDFDVCISLDLDELLEPGWREEIERVWKPETTRLRYMFDWGCGISFYYEKIHAKHGYMWHHPCHEYPIPDGRITENWAHTDMLLAVHKPDPTKSRSQYMDLLQLSVDEDPQCPRNAFYYARELSFNARWQDSIDACRKYLTLPRATWMNERCYAYRVIGRCYNELRNFEESEKAFHSAASEAPNTREPWCELAMLMYRQQRWEECFAYAMRALRIVDRLKVYTCDPAVWGSQPHDLASLAAWHLGLTEVCIQQARLAVEKEPENQRLKTNLSFVTATPESGKLAAE</sequence>